<reference evidence="10" key="1">
    <citation type="submission" date="2017-09" db="EMBL/GenBank/DDBJ databases">
        <authorList>
            <person name="Palmer M."/>
            <person name="Steenkamp E.T."/>
            <person name="Coetzee M.P."/>
            <person name="Avontuur J.R."/>
            <person name="Van Zyl E."/>
            <person name="Chan W.-Y."/>
            <person name="Blom J."/>
            <person name="Venter S.N."/>
        </authorList>
    </citation>
    <scope>NUCLEOTIDE SEQUENCE [LARGE SCALE GENOMIC DNA]</scope>
    <source>
        <strain evidence="10">QC88-366</strain>
    </source>
</reference>
<protein>
    <recommendedName>
        <fullName evidence="3">Common pilus major fimbrillin subunit EcpA</fullName>
    </recommendedName>
    <alternativeName>
        <fullName evidence="7">MatB fimbrillin</fullName>
    </alternativeName>
</protein>
<sequence>MKKLTLSGYVFAAIVFASCNASADVTASATASWDASASKDTISSLVVTPMKSLNFQYSEGLEAFNTQEGAFDISIQGQSGATDFMLTSKLISSTLTRNTDDSTLEVGVSWNGEPLSKSIAVTMFDTANNVTAGLDSLALSSAYTGTARTTAHGAFNFSIASATSDGSTSAPFKELNDGYWDGDVRVQFTAVWTVPVTSS</sequence>
<keyword evidence="4 8" id="KW-0732">Signal</keyword>
<gene>
    <name evidence="9" type="ORF">COO59_05290</name>
</gene>
<evidence type="ECO:0000256" key="4">
    <source>
        <dbReference type="ARBA" id="ARBA00022729"/>
    </source>
</evidence>
<dbReference type="AlphaFoldDB" id="A0A2K1QCN0"/>
<dbReference type="EMBL" id="NWUO01000003">
    <property type="protein sequence ID" value="PNS12784.1"/>
    <property type="molecule type" value="Genomic_DNA"/>
</dbReference>
<comment type="similarity">
    <text evidence="2">Belongs to the EcpA/MatB fimbrillin family.</text>
</comment>
<comment type="subcellular location">
    <subcellularLocation>
        <location evidence="1">Fimbrium</location>
    </subcellularLocation>
</comment>
<dbReference type="OrthoDB" id="6556380at2"/>
<comment type="subunit">
    <text evidence="6">Self-associates. Forms filaments. Interacts with EcpD.</text>
</comment>
<dbReference type="InterPro" id="IPR016514">
    <property type="entry name" value="EcpA"/>
</dbReference>
<evidence type="ECO:0000256" key="7">
    <source>
        <dbReference type="ARBA" id="ARBA00031192"/>
    </source>
</evidence>
<evidence type="ECO:0000256" key="2">
    <source>
        <dbReference type="ARBA" id="ARBA00007305"/>
    </source>
</evidence>
<proteinExistence type="inferred from homology"/>
<feature type="signal peptide" evidence="8">
    <location>
        <begin position="1"/>
        <end position="23"/>
    </location>
</feature>
<name>A0A2K1QCN0_9GAMM</name>
<dbReference type="GO" id="GO:0009289">
    <property type="term" value="C:pilus"/>
    <property type="evidence" value="ECO:0007669"/>
    <property type="project" value="UniProtKB-SubCell"/>
</dbReference>
<organism evidence="9 10">
    <name type="scientific">Mixta theicola</name>
    <dbReference type="NCBI Taxonomy" id="1458355"/>
    <lineage>
        <taxon>Bacteria</taxon>
        <taxon>Pseudomonadati</taxon>
        <taxon>Pseudomonadota</taxon>
        <taxon>Gammaproteobacteria</taxon>
        <taxon>Enterobacterales</taxon>
        <taxon>Erwiniaceae</taxon>
        <taxon>Mixta</taxon>
    </lineage>
</organism>
<feature type="chain" id="PRO_5014342850" description="Common pilus major fimbrillin subunit EcpA" evidence="8">
    <location>
        <begin position="24"/>
        <end position="199"/>
    </location>
</feature>
<evidence type="ECO:0000256" key="8">
    <source>
        <dbReference type="SAM" id="SignalP"/>
    </source>
</evidence>
<dbReference type="RefSeq" id="WP_103059021.1">
    <property type="nucleotide sequence ID" value="NZ_BSOF01000028.1"/>
</dbReference>
<evidence type="ECO:0000256" key="3">
    <source>
        <dbReference type="ARBA" id="ARBA00014507"/>
    </source>
</evidence>
<evidence type="ECO:0000313" key="9">
    <source>
        <dbReference type="EMBL" id="PNS12784.1"/>
    </source>
</evidence>
<dbReference type="Pfam" id="PF16449">
    <property type="entry name" value="MatB"/>
    <property type="match status" value="1"/>
</dbReference>
<evidence type="ECO:0000256" key="1">
    <source>
        <dbReference type="ARBA" id="ARBA00004561"/>
    </source>
</evidence>
<evidence type="ECO:0000256" key="6">
    <source>
        <dbReference type="ARBA" id="ARBA00026091"/>
    </source>
</evidence>
<accession>A0A2K1QCN0</accession>
<keyword evidence="5" id="KW-0281">Fimbrium</keyword>
<evidence type="ECO:0000313" key="10">
    <source>
        <dbReference type="Proteomes" id="UP000236345"/>
    </source>
</evidence>
<dbReference type="Gene3D" id="2.60.40.3290">
    <property type="entry name" value="Fimbrial protein EcpA"/>
    <property type="match status" value="1"/>
</dbReference>
<comment type="caution">
    <text evidence="9">The sequence shown here is derived from an EMBL/GenBank/DDBJ whole genome shotgun (WGS) entry which is preliminary data.</text>
</comment>
<dbReference type="PROSITE" id="PS51257">
    <property type="entry name" value="PROKAR_LIPOPROTEIN"/>
    <property type="match status" value="1"/>
</dbReference>
<keyword evidence="10" id="KW-1185">Reference proteome</keyword>
<evidence type="ECO:0000256" key="5">
    <source>
        <dbReference type="ARBA" id="ARBA00023263"/>
    </source>
</evidence>
<dbReference type="Proteomes" id="UP000236345">
    <property type="component" value="Unassembled WGS sequence"/>
</dbReference>
<dbReference type="InterPro" id="IPR038478">
    <property type="entry name" value="Fimbrillin_EcpA_sf"/>
</dbReference>